<accession>A0A4S8YWK1</accession>
<protein>
    <submittedName>
        <fullName evidence="2">Uncharacterized protein</fullName>
    </submittedName>
</protein>
<dbReference type="EMBL" id="QZAN01000199">
    <property type="protein sequence ID" value="THW55255.1"/>
    <property type="molecule type" value="Genomic_DNA"/>
</dbReference>
<dbReference type="AlphaFoldDB" id="A0A4S8YWK1"/>
<sequence>MENTTTIAAQIPISVLEYLQDYNIYDHHKMSEMHTIPMSSDDNESRDQEVAQILQSSSSNTAFVPSKQNGNFLATTHSALLDGLELSLFVISIGFICPLLLISNTCLYIKCLPFGPLFSLACTILYFLFVTIKTVFKILGIVSKILICLLQISRRILPFLITTFLAYVATSAFVFVRDSMDDLRTFHIKYGRMC</sequence>
<evidence type="ECO:0000313" key="2">
    <source>
        <dbReference type="EMBL" id="THW55255.1"/>
    </source>
</evidence>
<dbReference type="Proteomes" id="UP000310421">
    <property type="component" value="Unassembled WGS sequence"/>
</dbReference>
<comment type="caution">
    <text evidence="2">The sequence shown here is derived from an EMBL/GenBank/DDBJ whole genome shotgun (WGS) entry which is preliminary data.</text>
</comment>
<keyword evidence="1" id="KW-0472">Membrane</keyword>
<feature type="transmembrane region" description="Helical" evidence="1">
    <location>
        <begin position="116"/>
        <end position="136"/>
    </location>
</feature>
<feature type="transmembrane region" description="Helical" evidence="1">
    <location>
        <begin position="86"/>
        <end position="110"/>
    </location>
</feature>
<keyword evidence="1" id="KW-0812">Transmembrane</keyword>
<proteinExistence type="predicted"/>
<reference evidence="2 3" key="1">
    <citation type="submission" date="2018-10" db="EMBL/GenBank/DDBJ databases">
        <title>Fifty Aureobasidium pullulans genomes reveal a recombining polyextremotolerant generalist.</title>
        <authorList>
            <person name="Gostincar C."/>
            <person name="Turk M."/>
            <person name="Zajc J."/>
            <person name="Gunde-Cimerman N."/>
        </authorList>
    </citation>
    <scope>NUCLEOTIDE SEQUENCE [LARGE SCALE GENOMIC DNA]</scope>
    <source>
        <strain evidence="2 3">EXF-10751</strain>
    </source>
</reference>
<evidence type="ECO:0000313" key="3">
    <source>
        <dbReference type="Proteomes" id="UP000310421"/>
    </source>
</evidence>
<keyword evidence="1" id="KW-1133">Transmembrane helix</keyword>
<feature type="transmembrane region" description="Helical" evidence="1">
    <location>
        <begin position="156"/>
        <end position="176"/>
    </location>
</feature>
<organism evidence="2 3">
    <name type="scientific">Aureobasidium pullulans</name>
    <name type="common">Black yeast</name>
    <name type="synonym">Pullularia pullulans</name>
    <dbReference type="NCBI Taxonomy" id="5580"/>
    <lineage>
        <taxon>Eukaryota</taxon>
        <taxon>Fungi</taxon>
        <taxon>Dikarya</taxon>
        <taxon>Ascomycota</taxon>
        <taxon>Pezizomycotina</taxon>
        <taxon>Dothideomycetes</taxon>
        <taxon>Dothideomycetidae</taxon>
        <taxon>Dothideales</taxon>
        <taxon>Saccotheciaceae</taxon>
        <taxon>Aureobasidium</taxon>
    </lineage>
</organism>
<gene>
    <name evidence="2" type="ORF">D6D20_09614</name>
</gene>
<evidence type="ECO:0000256" key="1">
    <source>
        <dbReference type="SAM" id="Phobius"/>
    </source>
</evidence>
<name>A0A4S8YWK1_AURPU</name>